<proteinExistence type="predicted"/>
<feature type="region of interest" description="Disordered" evidence="8">
    <location>
        <begin position="132"/>
        <end position="151"/>
    </location>
</feature>
<accession>A0A0L0H9R2</accession>
<evidence type="ECO:0000256" key="3">
    <source>
        <dbReference type="ARBA" id="ARBA00022833"/>
    </source>
</evidence>
<comment type="subcellular location">
    <subcellularLocation>
        <location evidence="1">Nucleus</location>
    </subcellularLocation>
</comment>
<evidence type="ECO:0000256" key="5">
    <source>
        <dbReference type="ARBA" id="ARBA00023125"/>
    </source>
</evidence>
<dbReference type="InterPro" id="IPR036864">
    <property type="entry name" value="Zn2-C6_fun-type_DNA-bd_sf"/>
</dbReference>
<dbReference type="VEuPathDB" id="FungiDB:SPPG_06691"/>
<keyword evidence="4" id="KW-0805">Transcription regulation</keyword>
<dbReference type="CDD" id="cd00067">
    <property type="entry name" value="GAL4"/>
    <property type="match status" value="1"/>
</dbReference>
<evidence type="ECO:0000256" key="1">
    <source>
        <dbReference type="ARBA" id="ARBA00004123"/>
    </source>
</evidence>
<dbReference type="GO" id="GO:0006351">
    <property type="term" value="P:DNA-templated transcription"/>
    <property type="evidence" value="ECO:0007669"/>
    <property type="project" value="InterPro"/>
</dbReference>
<evidence type="ECO:0000256" key="9">
    <source>
        <dbReference type="SAM" id="Phobius"/>
    </source>
</evidence>
<organism evidence="11 12">
    <name type="scientific">Spizellomyces punctatus (strain DAOM BR117)</name>
    <dbReference type="NCBI Taxonomy" id="645134"/>
    <lineage>
        <taxon>Eukaryota</taxon>
        <taxon>Fungi</taxon>
        <taxon>Fungi incertae sedis</taxon>
        <taxon>Chytridiomycota</taxon>
        <taxon>Chytridiomycota incertae sedis</taxon>
        <taxon>Chytridiomycetes</taxon>
        <taxon>Spizellomycetales</taxon>
        <taxon>Spizellomycetaceae</taxon>
        <taxon>Spizellomyces</taxon>
    </lineage>
</organism>
<dbReference type="SMART" id="SM00906">
    <property type="entry name" value="Fungal_trans"/>
    <property type="match status" value="1"/>
</dbReference>
<dbReference type="OrthoDB" id="2123952at2759"/>
<keyword evidence="12" id="KW-1185">Reference proteome</keyword>
<dbReference type="Pfam" id="PF04082">
    <property type="entry name" value="Fungal_trans"/>
    <property type="match status" value="1"/>
</dbReference>
<reference evidence="11 12" key="1">
    <citation type="submission" date="2009-08" db="EMBL/GenBank/DDBJ databases">
        <title>The Genome Sequence of Spizellomyces punctatus strain DAOM BR117.</title>
        <authorList>
            <consortium name="The Broad Institute Genome Sequencing Platform"/>
            <person name="Russ C."/>
            <person name="Cuomo C."/>
            <person name="Shea T."/>
            <person name="Young S.K."/>
            <person name="Zeng Q."/>
            <person name="Koehrsen M."/>
            <person name="Haas B."/>
            <person name="Borodovsky M."/>
            <person name="Guigo R."/>
            <person name="Alvarado L."/>
            <person name="Berlin A."/>
            <person name="Bochicchio J."/>
            <person name="Borenstein D."/>
            <person name="Chapman S."/>
            <person name="Chen Z."/>
            <person name="Engels R."/>
            <person name="Freedman E."/>
            <person name="Gellesch M."/>
            <person name="Goldberg J."/>
            <person name="Griggs A."/>
            <person name="Gujja S."/>
            <person name="Heiman D."/>
            <person name="Hepburn T."/>
            <person name="Howarth C."/>
            <person name="Jen D."/>
            <person name="Larson L."/>
            <person name="Lewis B."/>
            <person name="Mehta T."/>
            <person name="Park D."/>
            <person name="Pearson M."/>
            <person name="Roberts A."/>
            <person name="Saif S."/>
            <person name="Shenoy N."/>
            <person name="Sisk P."/>
            <person name="Stolte C."/>
            <person name="Sykes S."/>
            <person name="Thomson T."/>
            <person name="Walk T."/>
            <person name="White J."/>
            <person name="Yandava C."/>
            <person name="Burger G."/>
            <person name="Gray M.W."/>
            <person name="Holland P.W.H."/>
            <person name="King N."/>
            <person name="Lang F.B.F."/>
            <person name="Roger A.J."/>
            <person name="Ruiz-Trillo I."/>
            <person name="Lander E."/>
            <person name="Nusbaum C."/>
        </authorList>
    </citation>
    <scope>NUCLEOTIDE SEQUENCE [LARGE SCALE GENOMIC DNA]</scope>
    <source>
        <strain evidence="11 12">DAOM BR117</strain>
    </source>
</reference>
<dbReference type="PROSITE" id="PS50048">
    <property type="entry name" value="ZN2_CY6_FUNGAL_2"/>
    <property type="match status" value="1"/>
</dbReference>
<evidence type="ECO:0000256" key="2">
    <source>
        <dbReference type="ARBA" id="ARBA00022723"/>
    </source>
</evidence>
<keyword evidence="6" id="KW-0804">Transcription</keyword>
<keyword evidence="7" id="KW-0539">Nucleus</keyword>
<dbReference type="STRING" id="645134.A0A0L0H9R2"/>
<dbReference type="GeneID" id="27689980"/>
<dbReference type="InterPro" id="IPR001138">
    <property type="entry name" value="Zn2Cys6_DnaBD"/>
</dbReference>
<feature type="domain" description="Zn(2)-C6 fungal-type" evidence="10">
    <location>
        <begin position="58"/>
        <end position="88"/>
    </location>
</feature>
<keyword evidence="5" id="KW-0238">DNA-binding</keyword>
<sequence>MTDFAPLPHSTKRSVLLMSDGLPYSPMEGDSPGSGSPPHTDDSSKGSSHNKRKRTTKACDICNKRKVKCDGKQPACTQCLNGALTCSYAREAKKRGPKQGHLKELESRLKQMEALIRPLADKLPDAAAVLGTLSDSPSSASVPPTPDQSLPQQTMSIPMPMTAQTMFPPAQHMVTSSIGYPTANMANSSSPYSPYSSYGASINPAMQVNGQQLIAGTQLQQSSVPHQVSMGAIDTGPVNPYMNGFAYNSNPNVMPAMQVSTGLSPTLSLKPSPNISPSISASQNSEDEDIWNIIDRDFDELMGGGSFTPEKSLEHENGDFFTSLLGNGSVLPDGAGPGLGNVRQRRSIPRQLQVPFGEIPYAPSSEPPQFKSWPTEEKIPQEALDELLDLYFTYANPILGHQVHEKEFRRTIAAQSPLLLNAMYCVAARFSKHPSIRKNPEMMYQAGDVFYAKARLLISQTVDVPTLDTVSALIMLMTYASGSGRASASWMYSGMAIRMAQSLKMDLDPDFQEVQDVFGPMSWFEKERRRRLWWCCFLMDRYAAAAADRSMLCLERDVRVFAPVGVWVWETMSPDDEEPSGDSEGSHNKWQLTVLSSTGATPAQRPQESYQSDSPFDHYITLGKIFGRVMEYTGMLKSPTPSLPGTQVISMAEAEIRMAQLESALREWMAGLPPWMRNPGRTFAANWTRRTADGALSPPPWEVAYLHLFYNTAVVLLHRPKMMAILTQGPTVAMRSPHFLASQQSATAVATLLELIMSTNQELHWITPFVCFCIFQTALVHIVAAQTMRGDDMAVQAASQRVKTHLRALRLMSRCWLQGSKLAGILGDLFKSVESFTLMENVGNDAKAIADSGSGNSL</sequence>
<dbReference type="OMA" id="CHDHSIF"/>
<dbReference type="Proteomes" id="UP000053201">
    <property type="component" value="Unassembled WGS sequence"/>
</dbReference>
<dbReference type="GO" id="GO:0008270">
    <property type="term" value="F:zinc ion binding"/>
    <property type="evidence" value="ECO:0007669"/>
    <property type="project" value="InterPro"/>
</dbReference>
<keyword evidence="2" id="KW-0479">Metal-binding</keyword>
<dbReference type="Pfam" id="PF00172">
    <property type="entry name" value="Zn_clus"/>
    <property type="match status" value="1"/>
</dbReference>
<dbReference type="SUPFAM" id="SSF57701">
    <property type="entry name" value="Zn2/Cys6 DNA-binding domain"/>
    <property type="match status" value="1"/>
</dbReference>
<evidence type="ECO:0000259" key="10">
    <source>
        <dbReference type="PROSITE" id="PS50048"/>
    </source>
</evidence>
<dbReference type="InterPro" id="IPR051615">
    <property type="entry name" value="Transcr_Regulatory_Elem"/>
</dbReference>
<dbReference type="InParanoid" id="A0A0L0H9R2"/>
<dbReference type="InterPro" id="IPR007219">
    <property type="entry name" value="XnlR_reg_dom"/>
</dbReference>
<keyword evidence="9" id="KW-0812">Transmembrane</keyword>
<evidence type="ECO:0000256" key="7">
    <source>
        <dbReference type="ARBA" id="ARBA00023242"/>
    </source>
</evidence>
<evidence type="ECO:0000256" key="6">
    <source>
        <dbReference type="ARBA" id="ARBA00023163"/>
    </source>
</evidence>
<feature type="region of interest" description="Disordered" evidence="8">
    <location>
        <begin position="1"/>
        <end position="57"/>
    </location>
</feature>
<dbReference type="SMART" id="SM00066">
    <property type="entry name" value="GAL4"/>
    <property type="match status" value="1"/>
</dbReference>
<keyword evidence="9" id="KW-1133">Transmembrane helix</keyword>
<dbReference type="AlphaFoldDB" id="A0A0L0H9R2"/>
<dbReference type="GO" id="GO:0003677">
    <property type="term" value="F:DNA binding"/>
    <property type="evidence" value="ECO:0007669"/>
    <property type="project" value="UniProtKB-KW"/>
</dbReference>
<dbReference type="PANTHER" id="PTHR31313">
    <property type="entry name" value="TY1 ENHANCER ACTIVATOR"/>
    <property type="match status" value="1"/>
</dbReference>
<feature type="transmembrane region" description="Helical" evidence="9">
    <location>
        <begin position="765"/>
        <end position="784"/>
    </location>
</feature>
<evidence type="ECO:0000256" key="8">
    <source>
        <dbReference type="SAM" id="MobiDB-lite"/>
    </source>
</evidence>
<dbReference type="RefSeq" id="XP_016606335.1">
    <property type="nucleotide sequence ID" value="XM_016754893.1"/>
</dbReference>
<dbReference type="eggNOG" id="ENOG502QR2H">
    <property type="taxonomic scope" value="Eukaryota"/>
</dbReference>
<dbReference type="GO" id="GO:0005634">
    <property type="term" value="C:nucleus"/>
    <property type="evidence" value="ECO:0007669"/>
    <property type="project" value="UniProtKB-SubCell"/>
</dbReference>
<dbReference type="GO" id="GO:0000981">
    <property type="term" value="F:DNA-binding transcription factor activity, RNA polymerase II-specific"/>
    <property type="evidence" value="ECO:0007669"/>
    <property type="project" value="InterPro"/>
</dbReference>
<evidence type="ECO:0000313" key="12">
    <source>
        <dbReference type="Proteomes" id="UP000053201"/>
    </source>
</evidence>
<protein>
    <recommendedName>
        <fullName evidence="10">Zn(2)-C6 fungal-type domain-containing protein</fullName>
    </recommendedName>
</protein>
<evidence type="ECO:0000256" key="4">
    <source>
        <dbReference type="ARBA" id="ARBA00023015"/>
    </source>
</evidence>
<dbReference type="CDD" id="cd12148">
    <property type="entry name" value="fungal_TF_MHR"/>
    <property type="match status" value="1"/>
</dbReference>
<gene>
    <name evidence="11" type="ORF">SPPG_06691</name>
</gene>
<evidence type="ECO:0000313" key="11">
    <source>
        <dbReference type="EMBL" id="KNC98295.1"/>
    </source>
</evidence>
<keyword evidence="9" id="KW-0472">Membrane</keyword>
<feature type="compositionally biased region" description="Polar residues" evidence="8">
    <location>
        <begin position="133"/>
        <end position="151"/>
    </location>
</feature>
<dbReference type="Gene3D" id="4.10.240.10">
    <property type="entry name" value="Zn(2)-C6 fungal-type DNA-binding domain"/>
    <property type="match status" value="1"/>
</dbReference>
<keyword evidence="3" id="KW-0862">Zinc</keyword>
<name>A0A0L0H9R2_SPIPD</name>
<dbReference type="EMBL" id="KQ257461">
    <property type="protein sequence ID" value="KNC98295.1"/>
    <property type="molecule type" value="Genomic_DNA"/>
</dbReference>
<dbReference type="PANTHER" id="PTHR31313:SF81">
    <property type="entry name" value="TY1 ENHANCER ACTIVATOR"/>
    <property type="match status" value="1"/>
</dbReference>